<sequence length="206" mass="23992">MRNIFYIFISFLIISCASATNKSEIADIQKFQKNLNEEYQNPEETPLRGENFKNFTVHPFFPINLKYRVKAKFTKLNNSPNFEFPTSSGKTKIYKAFGKASFILGGKNYTLTIYQSQDLMKKAGLEDYLFLPFHDLTNTHETYGGGKYLDLRIPKSDKIILDFNQSYQPYCAYNPYDYNCPIVPEENSLPIRIEAGVKYLNTYFEH</sequence>
<dbReference type="OrthoDB" id="5493262at2"/>
<feature type="chain" id="PRO_5009293259" description="DUF1684 domain-containing protein" evidence="1">
    <location>
        <begin position="20"/>
        <end position="206"/>
    </location>
</feature>
<evidence type="ECO:0000313" key="3">
    <source>
        <dbReference type="Proteomes" id="UP000236738"/>
    </source>
</evidence>
<evidence type="ECO:0000256" key="1">
    <source>
        <dbReference type="SAM" id="SignalP"/>
    </source>
</evidence>
<dbReference type="PROSITE" id="PS51257">
    <property type="entry name" value="PROKAR_LIPOPROTEIN"/>
    <property type="match status" value="1"/>
</dbReference>
<dbReference type="InterPro" id="IPR012467">
    <property type="entry name" value="DUF1684"/>
</dbReference>
<protein>
    <recommendedName>
        <fullName evidence="4">DUF1684 domain-containing protein</fullName>
    </recommendedName>
</protein>
<dbReference type="EMBL" id="FNUS01000007">
    <property type="protein sequence ID" value="SEG54862.1"/>
    <property type="molecule type" value="Genomic_DNA"/>
</dbReference>
<dbReference type="PANTHER" id="PTHR41913">
    <property type="entry name" value="DUF1684 DOMAIN-CONTAINING PROTEIN"/>
    <property type="match status" value="1"/>
</dbReference>
<keyword evidence="1" id="KW-0732">Signal</keyword>
<name>A0A1H6B2L8_9FLAO</name>
<dbReference type="PANTHER" id="PTHR41913:SF1">
    <property type="entry name" value="DUF1684 DOMAIN-CONTAINING PROTEIN"/>
    <property type="match status" value="1"/>
</dbReference>
<keyword evidence="3" id="KW-1185">Reference proteome</keyword>
<feature type="signal peptide" evidence="1">
    <location>
        <begin position="1"/>
        <end position="19"/>
    </location>
</feature>
<evidence type="ECO:0008006" key="4">
    <source>
        <dbReference type="Google" id="ProtNLM"/>
    </source>
</evidence>
<gene>
    <name evidence="2" type="ORF">SAMN05421847_2664</name>
</gene>
<reference evidence="3" key="1">
    <citation type="submission" date="2016-10" db="EMBL/GenBank/DDBJ databases">
        <authorList>
            <person name="Varghese N."/>
            <person name="Submissions S."/>
        </authorList>
    </citation>
    <scope>NUCLEOTIDE SEQUENCE [LARGE SCALE GENOMIC DNA]</scope>
    <source>
        <strain evidence="3">DSM 21580</strain>
    </source>
</reference>
<dbReference type="Pfam" id="PF07920">
    <property type="entry name" value="DUF1684"/>
    <property type="match status" value="1"/>
</dbReference>
<proteinExistence type="predicted"/>
<dbReference type="Proteomes" id="UP000236738">
    <property type="component" value="Unassembled WGS sequence"/>
</dbReference>
<dbReference type="RefSeq" id="WP_103914512.1">
    <property type="nucleotide sequence ID" value="NZ_FNUS01000007.1"/>
</dbReference>
<accession>A0A1H6B2L8</accession>
<evidence type="ECO:0000313" key="2">
    <source>
        <dbReference type="EMBL" id="SEG54862.1"/>
    </source>
</evidence>
<dbReference type="AlphaFoldDB" id="A0A1H6B2L8"/>
<organism evidence="2 3">
    <name type="scientific">Halpernia humi</name>
    <dbReference type="NCBI Taxonomy" id="493375"/>
    <lineage>
        <taxon>Bacteria</taxon>
        <taxon>Pseudomonadati</taxon>
        <taxon>Bacteroidota</taxon>
        <taxon>Flavobacteriia</taxon>
        <taxon>Flavobacteriales</taxon>
        <taxon>Weeksellaceae</taxon>
        <taxon>Chryseobacterium group</taxon>
        <taxon>Halpernia</taxon>
    </lineage>
</organism>